<evidence type="ECO:0000256" key="1">
    <source>
        <dbReference type="SAM" id="MobiDB-lite"/>
    </source>
</evidence>
<dbReference type="GO" id="GO:0051213">
    <property type="term" value="F:dioxygenase activity"/>
    <property type="evidence" value="ECO:0007669"/>
    <property type="project" value="UniProtKB-KW"/>
</dbReference>
<organism evidence="3 4">
    <name type="scientific">Actinomadura luteofluorescens</name>
    <dbReference type="NCBI Taxonomy" id="46163"/>
    <lineage>
        <taxon>Bacteria</taxon>
        <taxon>Bacillati</taxon>
        <taxon>Actinomycetota</taxon>
        <taxon>Actinomycetes</taxon>
        <taxon>Streptosporangiales</taxon>
        <taxon>Thermomonosporaceae</taxon>
        <taxon>Actinomadura</taxon>
    </lineage>
</organism>
<dbReference type="Proteomes" id="UP000529783">
    <property type="component" value="Unassembled WGS sequence"/>
</dbReference>
<gene>
    <name evidence="3" type="ORF">BJY14_000588</name>
</gene>
<dbReference type="RefSeq" id="WP_179842164.1">
    <property type="nucleotide sequence ID" value="NZ_JACCBA010000001.1"/>
</dbReference>
<dbReference type="SUPFAM" id="SSF54593">
    <property type="entry name" value="Glyoxalase/Bleomycin resistance protein/Dihydroxybiphenyl dioxygenase"/>
    <property type="match status" value="1"/>
</dbReference>
<dbReference type="InterPro" id="IPR037523">
    <property type="entry name" value="VOC_core"/>
</dbReference>
<accession>A0A7Y9JD69</accession>
<evidence type="ECO:0000313" key="4">
    <source>
        <dbReference type="Proteomes" id="UP000529783"/>
    </source>
</evidence>
<dbReference type="Pfam" id="PF00903">
    <property type="entry name" value="Glyoxalase"/>
    <property type="match status" value="1"/>
</dbReference>
<keyword evidence="4" id="KW-1185">Reference proteome</keyword>
<dbReference type="EMBL" id="JACCBA010000001">
    <property type="protein sequence ID" value="NYD44605.1"/>
    <property type="molecule type" value="Genomic_DNA"/>
</dbReference>
<sequence length="162" mass="17632">MDYRLQVVTLSVGDVDRAAAFYIRRAGFTLDVDYHPAPGFRVVQLTPPGSSCSVQIGVGLTDAAPGSARATYLAVTDIEAAHRELTERGVEISAIRHKSPIDDWKGDWRPGTDPERRDYASLADFADPDGNAWAIQEIGFRPSQAAGGAEPHHTEPREGMTR</sequence>
<protein>
    <submittedName>
        <fullName evidence="3">Catechol 2,3-dioxygenase-like lactoylglutathione lyase family enzyme</fullName>
    </submittedName>
</protein>
<comment type="caution">
    <text evidence="3">The sequence shown here is derived from an EMBL/GenBank/DDBJ whole genome shotgun (WGS) entry which is preliminary data.</text>
</comment>
<dbReference type="Gene3D" id="3.10.180.10">
    <property type="entry name" value="2,3-Dihydroxybiphenyl 1,2-Dioxygenase, domain 1"/>
    <property type="match status" value="1"/>
</dbReference>
<keyword evidence="3" id="KW-0456">Lyase</keyword>
<dbReference type="AlphaFoldDB" id="A0A7Y9JD69"/>
<evidence type="ECO:0000259" key="2">
    <source>
        <dbReference type="PROSITE" id="PS51819"/>
    </source>
</evidence>
<dbReference type="InterPro" id="IPR029068">
    <property type="entry name" value="Glyas_Bleomycin-R_OHBP_Dase"/>
</dbReference>
<dbReference type="PROSITE" id="PS51819">
    <property type="entry name" value="VOC"/>
    <property type="match status" value="1"/>
</dbReference>
<keyword evidence="3" id="KW-0560">Oxidoreductase</keyword>
<feature type="domain" description="VOC" evidence="2">
    <location>
        <begin position="4"/>
        <end position="138"/>
    </location>
</feature>
<feature type="compositionally biased region" description="Basic and acidic residues" evidence="1">
    <location>
        <begin position="150"/>
        <end position="162"/>
    </location>
</feature>
<keyword evidence="3" id="KW-0223">Dioxygenase</keyword>
<dbReference type="GO" id="GO:0016829">
    <property type="term" value="F:lyase activity"/>
    <property type="evidence" value="ECO:0007669"/>
    <property type="project" value="UniProtKB-KW"/>
</dbReference>
<proteinExistence type="predicted"/>
<evidence type="ECO:0000313" key="3">
    <source>
        <dbReference type="EMBL" id="NYD44605.1"/>
    </source>
</evidence>
<reference evidence="3 4" key="1">
    <citation type="submission" date="2020-07" db="EMBL/GenBank/DDBJ databases">
        <title>Sequencing the genomes of 1000 actinobacteria strains.</title>
        <authorList>
            <person name="Klenk H.-P."/>
        </authorList>
    </citation>
    <scope>NUCLEOTIDE SEQUENCE [LARGE SCALE GENOMIC DNA]</scope>
    <source>
        <strain evidence="3 4">DSM 40398</strain>
    </source>
</reference>
<feature type="region of interest" description="Disordered" evidence="1">
    <location>
        <begin position="139"/>
        <end position="162"/>
    </location>
</feature>
<dbReference type="InterPro" id="IPR004360">
    <property type="entry name" value="Glyas_Fos-R_dOase_dom"/>
</dbReference>
<name>A0A7Y9JD69_9ACTN</name>